<dbReference type="GO" id="GO:0000139">
    <property type="term" value="C:Golgi membrane"/>
    <property type="evidence" value="ECO:0007669"/>
    <property type="project" value="UniProtKB-SubCell"/>
</dbReference>
<dbReference type="OMA" id="AVECSKQ"/>
<dbReference type="GO" id="GO:0090110">
    <property type="term" value="P:COPII-coated vesicle cargo loading"/>
    <property type="evidence" value="ECO:0000318"/>
    <property type="project" value="GO_Central"/>
</dbReference>
<evidence type="ECO:0000313" key="18">
    <source>
        <dbReference type="EMBL" id="PNW86546.1"/>
    </source>
</evidence>
<evidence type="ECO:0000256" key="12">
    <source>
        <dbReference type="SAM" id="MobiDB-lite"/>
    </source>
</evidence>
<evidence type="ECO:0000313" key="19">
    <source>
        <dbReference type="Proteomes" id="UP000006906"/>
    </source>
</evidence>
<dbReference type="InterPro" id="IPR036175">
    <property type="entry name" value="Sec23/24_helical_dom_sf"/>
</dbReference>
<feature type="compositionally biased region" description="Pro residues" evidence="12">
    <location>
        <begin position="34"/>
        <end position="98"/>
    </location>
</feature>
<feature type="compositionally biased region" description="Pro residues" evidence="12">
    <location>
        <begin position="236"/>
        <end position="260"/>
    </location>
</feature>
<keyword evidence="11" id="KW-0472">Membrane</keyword>
<dbReference type="SUPFAM" id="SSF81811">
    <property type="entry name" value="Helical domain of Sec23/24"/>
    <property type="match status" value="1"/>
</dbReference>
<keyword evidence="5" id="KW-0813">Transport</keyword>
<accession>A0A2K3E191</accession>
<feature type="domain" description="Sec23/Sec24 helical" evidence="16">
    <location>
        <begin position="783"/>
        <end position="884"/>
    </location>
</feature>
<evidence type="ECO:0000259" key="17">
    <source>
        <dbReference type="Pfam" id="PF08033"/>
    </source>
</evidence>
<keyword evidence="8" id="KW-0931">ER-Golgi transport</keyword>
<dbReference type="RefSeq" id="XP_001701974.2">
    <property type="nucleotide sequence ID" value="XM_001701922.2"/>
</dbReference>
<dbReference type="PaxDb" id="3055-EDP06949"/>
<evidence type="ECO:0000256" key="7">
    <source>
        <dbReference type="ARBA" id="ARBA00022824"/>
    </source>
</evidence>
<dbReference type="Proteomes" id="UP000006906">
    <property type="component" value="Chromosome 2"/>
</dbReference>
<organism evidence="18 19">
    <name type="scientific">Chlamydomonas reinhardtii</name>
    <name type="common">Chlamydomonas smithii</name>
    <dbReference type="NCBI Taxonomy" id="3055"/>
    <lineage>
        <taxon>Eukaryota</taxon>
        <taxon>Viridiplantae</taxon>
        <taxon>Chlorophyta</taxon>
        <taxon>core chlorophytes</taxon>
        <taxon>Chlorophyceae</taxon>
        <taxon>CS clade</taxon>
        <taxon>Chlamydomonadales</taxon>
        <taxon>Chlamydomonadaceae</taxon>
        <taxon>Chlamydomonas</taxon>
    </lineage>
</organism>
<dbReference type="InterPro" id="IPR041742">
    <property type="entry name" value="Sec24-like_trunk_dom"/>
</dbReference>
<dbReference type="Pfam" id="PF04815">
    <property type="entry name" value="Sec23_helical"/>
    <property type="match status" value="1"/>
</dbReference>
<keyword evidence="6" id="KW-0963">Cytoplasm</keyword>
<dbReference type="STRING" id="3055.A0A2K3E191"/>
<dbReference type="GeneID" id="5727481"/>
<dbReference type="ExpressionAtlas" id="A0A2K3E191">
    <property type="expression patterns" value="baseline and differential"/>
</dbReference>
<dbReference type="SUPFAM" id="SSF81995">
    <property type="entry name" value="beta-sandwich domain of Sec23/24"/>
    <property type="match status" value="1"/>
</dbReference>
<evidence type="ECO:0000256" key="5">
    <source>
        <dbReference type="ARBA" id="ARBA00022448"/>
    </source>
</evidence>
<evidence type="ECO:0000259" key="15">
    <source>
        <dbReference type="Pfam" id="PF04811"/>
    </source>
</evidence>
<dbReference type="GO" id="GO:0030127">
    <property type="term" value="C:COPII vesicle coat"/>
    <property type="evidence" value="ECO:0000318"/>
    <property type="project" value="GO_Central"/>
</dbReference>
<evidence type="ECO:0000259" key="16">
    <source>
        <dbReference type="Pfam" id="PF04815"/>
    </source>
</evidence>
<feature type="domain" description="Sec23/Sec24 trunk" evidence="15">
    <location>
        <begin position="447"/>
        <end position="682"/>
    </location>
</feature>
<dbReference type="Gene3D" id="3.40.20.10">
    <property type="entry name" value="Severin"/>
    <property type="match status" value="1"/>
</dbReference>
<proteinExistence type="inferred from homology"/>
<dbReference type="GO" id="GO:0006886">
    <property type="term" value="P:intracellular protein transport"/>
    <property type="evidence" value="ECO:0007669"/>
    <property type="project" value="InterPro"/>
</dbReference>
<evidence type="ECO:0000256" key="10">
    <source>
        <dbReference type="ARBA" id="ARBA00023034"/>
    </source>
</evidence>
<dbReference type="PANTHER" id="PTHR13803:SF39">
    <property type="entry name" value="SECRETORY 24AB, ISOFORM A"/>
    <property type="match status" value="1"/>
</dbReference>
<evidence type="ECO:0000256" key="11">
    <source>
        <dbReference type="ARBA" id="ARBA00023136"/>
    </source>
</evidence>
<evidence type="ECO:0000259" key="14">
    <source>
        <dbReference type="Pfam" id="PF04810"/>
    </source>
</evidence>
<gene>
    <name evidence="18" type="ORF">CHLRE_02g091150v5</name>
</gene>
<sequence length="1044" mass="110528">MYNQPGYGAPRPPFPQGGVPPAPGMMLQGAPGGGFPPGPPGMPLPPGMPPPPGPPGMAPPGMPPPPAPYGMPPPPGPPGMPPPPGPQGMPPPPGPPAMQPQGMPFGHSMGGAQPPHPGQMGMPSGAPRPPAPPPPGSFGGAPGMPQPGAPPPPGMPGMPPPPGPPGMQPQARPPGMPPPPGPPGMAPMGMPPPPGPPGMAPPPGPPGMAPPPGPPGMQPPGMPGMPPAPAGFHAPGVPPPPGMPGGPPPQPGMVGMPPPMNAGYDPYSGQRMMEQFESLTLGAAGPGQPEGVDPASLPRPVGEALERALTAHSPGDPANCSPDNMRMTINAIPVSTALKARMPLPLGVVVHPMADEFYGRQVPVVQLSSAGIVRCRRCRTYMNPFIQWTDAGRRFKCNVCAMLNEIPVEYFSSLDQNGRRRDADERPELSQGTVEYVAPADYMVRPPMPPVYFFCIDVSYAAVASGAVATTAAAIKACLDQLPGDERTLVGFLTFDSSLHFYNLKASLTQPQMLVVTELDDPFVPLPDDLLVNLRESRQVVEALLDALPNNFAGTSVVESAMGPALQAAFMVSSHIGGKLLLFQSSVPSLGVGRVKNRENPSAYGTEREPGLRNPDDPFYKRYAAECSRVQITVDVFAMAMQYTDLASLAAIPRYTCGELYYYPGFMAARDGTKLTAEITHNLTRPTAWEAVMRVRCSKGLRISAFHGHFFNRSTDLLALPTCDPDKAFAMEIAHEEGVVQPGFAYVQCALLYTNSNGERRIRVHTMAVPIVSELADMFAATDAGAMTTMMAKLSVEKYLSSRLDETRQSLHARLSGALKEFRIMNANAALRTPNKLIFPETYKYLPIWTLGLMKCAAFRGGAKDVNADERIAVGHFLMAGGVEAVARLAYPTAYALHDPSGPWGMEQQDGSVPVPAAVPLSAAVLQDGGVYLIDTGRVFVLWLGRAMSPQWCVEVFGTDPLSLPQDTSAVTVEPGRDTPMSGRVTTLLRALRAGRPLHQQVFVVRQGSPLEPHVLPYLVEDRSPSTQSYTDYMVSLHKAVLAK</sequence>
<dbReference type="AlphaFoldDB" id="A0A2K3E191"/>
<reference evidence="18 19" key="1">
    <citation type="journal article" date="2007" name="Science">
        <title>The Chlamydomonas genome reveals the evolution of key animal and plant functions.</title>
        <authorList>
            <person name="Merchant S.S."/>
            <person name="Prochnik S.E."/>
            <person name="Vallon O."/>
            <person name="Harris E.H."/>
            <person name="Karpowicz S.J."/>
            <person name="Witman G.B."/>
            <person name="Terry A."/>
            <person name="Salamov A."/>
            <person name="Fritz-Laylin L.K."/>
            <person name="Marechal-Drouard L."/>
            <person name="Marshall W.F."/>
            <person name="Qu L.H."/>
            <person name="Nelson D.R."/>
            <person name="Sanderfoot A.A."/>
            <person name="Spalding M.H."/>
            <person name="Kapitonov V.V."/>
            <person name="Ren Q."/>
            <person name="Ferris P."/>
            <person name="Lindquist E."/>
            <person name="Shapiro H."/>
            <person name="Lucas S.M."/>
            <person name="Grimwood J."/>
            <person name="Schmutz J."/>
            <person name="Cardol P."/>
            <person name="Cerutti H."/>
            <person name="Chanfreau G."/>
            <person name="Chen C.L."/>
            <person name="Cognat V."/>
            <person name="Croft M.T."/>
            <person name="Dent R."/>
            <person name="Dutcher S."/>
            <person name="Fernandez E."/>
            <person name="Fukuzawa H."/>
            <person name="Gonzalez-Ballester D."/>
            <person name="Gonzalez-Halphen D."/>
            <person name="Hallmann A."/>
            <person name="Hanikenne M."/>
            <person name="Hippler M."/>
            <person name="Inwood W."/>
            <person name="Jabbari K."/>
            <person name="Kalanon M."/>
            <person name="Kuras R."/>
            <person name="Lefebvre P.A."/>
            <person name="Lemaire S.D."/>
            <person name="Lobanov A.V."/>
            <person name="Lohr M."/>
            <person name="Manuell A."/>
            <person name="Meier I."/>
            <person name="Mets L."/>
            <person name="Mittag M."/>
            <person name="Mittelmeier T."/>
            <person name="Moroney J.V."/>
            <person name="Moseley J."/>
            <person name="Napoli C."/>
            <person name="Nedelcu A.M."/>
            <person name="Niyogi K."/>
            <person name="Novoselov S.V."/>
            <person name="Paulsen I.T."/>
            <person name="Pazour G."/>
            <person name="Purton S."/>
            <person name="Ral J.P."/>
            <person name="Riano-Pachon D.M."/>
            <person name="Riekhof W."/>
            <person name="Rymarquis L."/>
            <person name="Schroda M."/>
            <person name="Stern D."/>
            <person name="Umen J."/>
            <person name="Willows R."/>
            <person name="Wilson N."/>
            <person name="Zimmer S.L."/>
            <person name="Allmer J."/>
            <person name="Balk J."/>
            <person name="Bisova K."/>
            <person name="Chen C.J."/>
            <person name="Elias M."/>
            <person name="Gendler K."/>
            <person name="Hauser C."/>
            <person name="Lamb M.R."/>
            <person name="Ledford H."/>
            <person name="Long J.C."/>
            <person name="Minagawa J."/>
            <person name="Page M.D."/>
            <person name="Pan J."/>
            <person name="Pootakham W."/>
            <person name="Roje S."/>
            <person name="Rose A."/>
            <person name="Stahlberg E."/>
            <person name="Terauchi A.M."/>
            <person name="Yang P."/>
            <person name="Ball S."/>
            <person name="Bowler C."/>
            <person name="Dieckmann C.L."/>
            <person name="Gladyshev V.N."/>
            <person name="Green P."/>
            <person name="Jorgensen R."/>
            <person name="Mayfield S."/>
            <person name="Mueller-Roeber B."/>
            <person name="Rajamani S."/>
            <person name="Sayre R.T."/>
            <person name="Brokstein P."/>
            <person name="Dubchak I."/>
            <person name="Goodstein D."/>
            <person name="Hornick L."/>
            <person name="Huang Y.W."/>
            <person name="Jhaveri J."/>
            <person name="Luo Y."/>
            <person name="Martinez D."/>
            <person name="Ngau W.C."/>
            <person name="Otillar B."/>
            <person name="Poliakov A."/>
            <person name="Porter A."/>
            <person name="Szajkowski L."/>
            <person name="Werner G."/>
            <person name="Zhou K."/>
            <person name="Grigoriev I.V."/>
            <person name="Rokhsar D.S."/>
            <person name="Grossman A.R."/>
        </authorList>
    </citation>
    <scope>NUCLEOTIDE SEQUENCE [LARGE SCALE GENOMIC DNA]</scope>
    <source>
        <strain evidence="19">CC-503</strain>
    </source>
</reference>
<dbReference type="GO" id="GO:0000149">
    <property type="term" value="F:SNARE binding"/>
    <property type="evidence" value="ECO:0000318"/>
    <property type="project" value="GO_Central"/>
</dbReference>
<feature type="compositionally biased region" description="Pro residues" evidence="12">
    <location>
        <begin position="126"/>
        <end position="136"/>
    </location>
</feature>
<evidence type="ECO:0000256" key="1">
    <source>
        <dbReference type="ARBA" id="ARBA00004394"/>
    </source>
</evidence>
<dbReference type="InterPro" id="IPR036180">
    <property type="entry name" value="Gelsolin-like_dom_sf"/>
</dbReference>
<dbReference type="InterPro" id="IPR012990">
    <property type="entry name" value="Beta-sandwich_Sec23_24"/>
</dbReference>
<dbReference type="InterPro" id="IPR029006">
    <property type="entry name" value="ADF-H/Gelsolin-like_dom_sf"/>
</dbReference>
<dbReference type="InParanoid" id="A0A2K3E191"/>
<dbReference type="CDD" id="cd01479">
    <property type="entry name" value="Sec24-like"/>
    <property type="match status" value="1"/>
</dbReference>
<dbReference type="InterPro" id="IPR050550">
    <property type="entry name" value="SEC23_SEC24_subfamily"/>
</dbReference>
<evidence type="ECO:0000256" key="6">
    <source>
        <dbReference type="ARBA" id="ARBA00022490"/>
    </source>
</evidence>
<dbReference type="SUPFAM" id="SSF82919">
    <property type="entry name" value="Zn-finger domain of Sec23/24"/>
    <property type="match status" value="1"/>
</dbReference>
<dbReference type="EMBL" id="CM008963">
    <property type="protein sequence ID" value="PNW86546.1"/>
    <property type="molecule type" value="Genomic_DNA"/>
</dbReference>
<dbReference type="KEGG" id="cre:CHLRE_02g091150v5"/>
<dbReference type="InterPro" id="IPR006896">
    <property type="entry name" value="Sec23/24_trunk_dom"/>
</dbReference>
<dbReference type="Pfam" id="PF00626">
    <property type="entry name" value="Gelsolin"/>
    <property type="match status" value="1"/>
</dbReference>
<dbReference type="PANTHER" id="PTHR13803">
    <property type="entry name" value="SEC24-RELATED PROTEIN"/>
    <property type="match status" value="1"/>
</dbReference>
<dbReference type="Pfam" id="PF08033">
    <property type="entry name" value="Sec23_BS"/>
    <property type="match status" value="1"/>
</dbReference>
<keyword evidence="10" id="KW-0333">Golgi apparatus</keyword>
<feature type="compositionally biased region" description="Pro residues" evidence="12">
    <location>
        <begin position="10"/>
        <end position="23"/>
    </location>
</feature>
<dbReference type="Gene3D" id="1.20.120.730">
    <property type="entry name" value="Sec23/Sec24 helical domain"/>
    <property type="match status" value="1"/>
</dbReference>
<dbReference type="Gene3D" id="2.60.40.1670">
    <property type="entry name" value="beta-sandwich domain of Sec23/24"/>
    <property type="match status" value="1"/>
</dbReference>
<name>A0A2K3E191_CHLRE</name>
<feature type="region of interest" description="Disordered" evidence="12">
    <location>
        <begin position="1"/>
        <end position="263"/>
    </location>
</feature>
<dbReference type="GO" id="GO:0070971">
    <property type="term" value="C:endoplasmic reticulum exit site"/>
    <property type="evidence" value="ECO:0000318"/>
    <property type="project" value="GO_Central"/>
</dbReference>
<evidence type="ECO:0008006" key="20">
    <source>
        <dbReference type="Google" id="ProtNLM"/>
    </source>
</evidence>
<dbReference type="SUPFAM" id="SSF82754">
    <property type="entry name" value="C-terminal, gelsolin-like domain of Sec23/24"/>
    <property type="match status" value="1"/>
</dbReference>
<dbReference type="InterPro" id="IPR007123">
    <property type="entry name" value="Gelsolin-like_dom"/>
</dbReference>
<comment type="subcellular location">
    <subcellularLocation>
        <location evidence="2">Cytoplasm</location>
    </subcellularLocation>
    <subcellularLocation>
        <location evidence="3">Endoplasmic reticulum membrane</location>
    </subcellularLocation>
    <subcellularLocation>
        <location evidence="1">Golgi apparatus membrane</location>
    </subcellularLocation>
</comment>
<dbReference type="Gramene" id="PNW86546">
    <property type="protein sequence ID" value="PNW86546"/>
    <property type="gene ID" value="CHLRE_02g091150v5"/>
</dbReference>
<dbReference type="GO" id="GO:0008270">
    <property type="term" value="F:zinc ion binding"/>
    <property type="evidence" value="ECO:0000318"/>
    <property type="project" value="GO_Central"/>
</dbReference>
<evidence type="ECO:0000256" key="8">
    <source>
        <dbReference type="ARBA" id="ARBA00022892"/>
    </source>
</evidence>
<dbReference type="Pfam" id="PF04810">
    <property type="entry name" value="zf-Sec23_Sec24"/>
    <property type="match status" value="1"/>
</dbReference>
<comment type="similarity">
    <text evidence="4">Belongs to the SEC23/SEC24 family. SEC24 subfamily.</text>
</comment>
<dbReference type="GO" id="GO:0005789">
    <property type="term" value="C:endoplasmic reticulum membrane"/>
    <property type="evidence" value="ECO:0007669"/>
    <property type="project" value="UniProtKB-SubCell"/>
</dbReference>
<feature type="domain" description="Gelsolin-like" evidence="13">
    <location>
        <begin position="913"/>
        <end position="957"/>
    </location>
</feature>
<dbReference type="OrthoDB" id="49016at2759"/>
<feature type="domain" description="Sec23/Sec24 beta-sandwich" evidence="17">
    <location>
        <begin position="688"/>
        <end position="771"/>
    </location>
</feature>
<dbReference type="SUPFAM" id="SSF53300">
    <property type="entry name" value="vWA-like"/>
    <property type="match status" value="1"/>
</dbReference>
<evidence type="ECO:0000256" key="9">
    <source>
        <dbReference type="ARBA" id="ARBA00022927"/>
    </source>
</evidence>
<dbReference type="InterPro" id="IPR006895">
    <property type="entry name" value="Znf_Sec23_Sec24"/>
</dbReference>
<evidence type="ECO:0000259" key="13">
    <source>
        <dbReference type="Pfam" id="PF00626"/>
    </source>
</evidence>
<dbReference type="FunCoup" id="A0A2K3E191">
    <property type="interactions" value="1969"/>
</dbReference>
<feature type="compositionally biased region" description="Pro residues" evidence="12">
    <location>
        <begin position="144"/>
        <end position="229"/>
    </location>
</feature>
<evidence type="ECO:0000256" key="4">
    <source>
        <dbReference type="ARBA" id="ARBA00008334"/>
    </source>
</evidence>
<evidence type="ECO:0000256" key="3">
    <source>
        <dbReference type="ARBA" id="ARBA00004586"/>
    </source>
</evidence>
<keyword evidence="9" id="KW-0653">Protein transport</keyword>
<dbReference type="InterPro" id="IPR036174">
    <property type="entry name" value="Znf_Sec23_Sec24_sf"/>
</dbReference>
<evidence type="ECO:0000256" key="2">
    <source>
        <dbReference type="ARBA" id="ARBA00004496"/>
    </source>
</evidence>
<dbReference type="InterPro" id="IPR006900">
    <property type="entry name" value="Sec23/24_helical_dom"/>
</dbReference>
<protein>
    <recommendedName>
        <fullName evidence="20">COP-II coat subunit</fullName>
    </recommendedName>
</protein>
<dbReference type="InterPro" id="IPR036465">
    <property type="entry name" value="vWFA_dom_sf"/>
</dbReference>
<keyword evidence="19" id="KW-1185">Reference proteome</keyword>
<dbReference type="Gene3D" id="3.40.50.410">
    <property type="entry name" value="von Willebrand factor, type A domain"/>
    <property type="match status" value="1"/>
</dbReference>
<feature type="domain" description="Zinc finger Sec23/Sec24-type" evidence="14">
    <location>
        <begin position="372"/>
        <end position="410"/>
    </location>
</feature>
<dbReference type="Pfam" id="PF04811">
    <property type="entry name" value="Sec23_trunk"/>
    <property type="match status" value="1"/>
</dbReference>
<dbReference type="Gene3D" id="2.30.30.380">
    <property type="entry name" value="Zn-finger domain of Sec23/24"/>
    <property type="match status" value="1"/>
</dbReference>
<keyword evidence="7" id="KW-0256">Endoplasmic reticulum</keyword>